<dbReference type="SUPFAM" id="SSF50891">
    <property type="entry name" value="Cyclophilin-like"/>
    <property type="match status" value="1"/>
</dbReference>
<protein>
    <submittedName>
        <fullName evidence="5">KipI antagonist</fullName>
    </submittedName>
</protein>
<evidence type="ECO:0000256" key="2">
    <source>
        <dbReference type="ARBA" id="ARBA00022801"/>
    </source>
</evidence>
<keyword evidence="2" id="KW-0378">Hydrolase</keyword>
<dbReference type="PANTHER" id="PTHR43309:SF5">
    <property type="entry name" value="5-OXOPROLINASE SUBUNIT C"/>
    <property type="match status" value="1"/>
</dbReference>
<dbReference type="InterPro" id="IPR003778">
    <property type="entry name" value="CT_A_B"/>
</dbReference>
<evidence type="ECO:0000259" key="4">
    <source>
        <dbReference type="SMART" id="SM00797"/>
    </source>
</evidence>
<dbReference type="GO" id="GO:0005524">
    <property type="term" value="F:ATP binding"/>
    <property type="evidence" value="ECO:0007669"/>
    <property type="project" value="UniProtKB-KW"/>
</dbReference>
<keyword evidence="6" id="KW-1185">Reference proteome</keyword>
<gene>
    <name evidence="5" type="primary">kipA</name>
    <name evidence="5" type="ORF">TRL7639_03648</name>
</gene>
<dbReference type="GO" id="GO:0016787">
    <property type="term" value="F:hydrolase activity"/>
    <property type="evidence" value="ECO:0007669"/>
    <property type="project" value="UniProtKB-KW"/>
</dbReference>
<evidence type="ECO:0000256" key="1">
    <source>
        <dbReference type="ARBA" id="ARBA00022741"/>
    </source>
</evidence>
<dbReference type="PANTHER" id="PTHR43309">
    <property type="entry name" value="5-OXOPROLINASE SUBUNIT C"/>
    <property type="match status" value="1"/>
</dbReference>
<sequence length="337" mass="35389">MSLRVLRIGPACTIQDQGRAGYLDQGLSRAGAADLMALHEGAALLGQSPQLAALEMAGMGGEFEASQDMRIALTGAPMACSIDGTPAVWNASHQLLKGQRLSLGAVSRGSYGYLHVGGGISSDPFLGSRAVHLTAKVGQVVAAGDMLPVGQDTGDAAQKIAVSDRFQGGTLHVVRSFQSDLFDDATLDRFEQTEFTRGPRANRMGMQLDSAGEGFAAKGQLNILSEVITPGDIQMTGTGNPFILLNECQTTGGYPRIATVLPCDLPRAAQTPAGGAIRFKYVTLEEAAELQAAFTRDLARLPGKVEPLVRDPNDISDLLSYQLISGVVSATDKGDNE</sequence>
<dbReference type="InterPro" id="IPR052708">
    <property type="entry name" value="PxpC"/>
</dbReference>
<feature type="domain" description="Carboxyltransferase" evidence="4">
    <location>
        <begin position="24"/>
        <end position="299"/>
    </location>
</feature>
<name>A0A1Y5TLS4_9RHOB</name>
<dbReference type="Proteomes" id="UP000193077">
    <property type="component" value="Unassembled WGS sequence"/>
</dbReference>
<accession>A0A1Y5TLS4</accession>
<dbReference type="Gene3D" id="2.40.100.10">
    <property type="entry name" value="Cyclophilin-like"/>
    <property type="match status" value="1"/>
</dbReference>
<dbReference type="AlphaFoldDB" id="A0A1Y5TLS4"/>
<dbReference type="SMART" id="SM00797">
    <property type="entry name" value="AHS2"/>
    <property type="match status" value="1"/>
</dbReference>
<dbReference type="OrthoDB" id="9768696at2"/>
<proteinExistence type="predicted"/>
<evidence type="ECO:0000313" key="5">
    <source>
        <dbReference type="EMBL" id="SLN64973.1"/>
    </source>
</evidence>
<dbReference type="EMBL" id="FWFO01000004">
    <property type="protein sequence ID" value="SLN64973.1"/>
    <property type="molecule type" value="Genomic_DNA"/>
</dbReference>
<dbReference type="Pfam" id="PF02626">
    <property type="entry name" value="CT_A_B"/>
    <property type="match status" value="1"/>
</dbReference>
<keyword evidence="1" id="KW-0547">Nucleotide-binding</keyword>
<reference evidence="5 6" key="1">
    <citation type="submission" date="2017-03" db="EMBL/GenBank/DDBJ databases">
        <authorList>
            <person name="Afonso C.L."/>
            <person name="Miller P.J."/>
            <person name="Scott M.A."/>
            <person name="Spackman E."/>
            <person name="Goraichik I."/>
            <person name="Dimitrov K.M."/>
            <person name="Suarez D.L."/>
            <person name="Swayne D.E."/>
        </authorList>
    </citation>
    <scope>NUCLEOTIDE SEQUENCE [LARGE SCALE GENOMIC DNA]</scope>
    <source>
        <strain evidence="5 6">CECT 7639</strain>
    </source>
</reference>
<evidence type="ECO:0000313" key="6">
    <source>
        <dbReference type="Proteomes" id="UP000193077"/>
    </source>
</evidence>
<dbReference type="RefSeq" id="WP_085797303.1">
    <property type="nucleotide sequence ID" value="NZ_FWFO01000004.1"/>
</dbReference>
<keyword evidence="3" id="KW-0067">ATP-binding</keyword>
<organism evidence="5 6">
    <name type="scientific">Falsiruegeria litorea R37</name>
    <dbReference type="NCBI Taxonomy" id="1200284"/>
    <lineage>
        <taxon>Bacteria</taxon>
        <taxon>Pseudomonadati</taxon>
        <taxon>Pseudomonadota</taxon>
        <taxon>Alphaproteobacteria</taxon>
        <taxon>Rhodobacterales</taxon>
        <taxon>Roseobacteraceae</taxon>
        <taxon>Falsiruegeria</taxon>
    </lineage>
</organism>
<evidence type="ECO:0000256" key="3">
    <source>
        <dbReference type="ARBA" id="ARBA00022840"/>
    </source>
</evidence>
<dbReference type="InterPro" id="IPR029000">
    <property type="entry name" value="Cyclophilin-like_dom_sf"/>
</dbReference>